<dbReference type="EMBL" id="SUME01000005">
    <property type="protein sequence ID" value="TJZ60027.1"/>
    <property type="molecule type" value="Genomic_DNA"/>
</dbReference>
<dbReference type="Proteomes" id="UP000306808">
    <property type="component" value="Unassembled WGS sequence"/>
</dbReference>
<comment type="caution">
    <text evidence="2">The sequence shown here is derived from an EMBL/GenBank/DDBJ whole genome shotgun (WGS) entry which is preliminary data.</text>
</comment>
<name>A0A4U0NYS1_9SPHI</name>
<dbReference type="PANTHER" id="PTHR42990">
    <property type="entry name" value="ATPASE"/>
    <property type="match status" value="1"/>
</dbReference>
<dbReference type="RefSeq" id="WP_136901968.1">
    <property type="nucleotide sequence ID" value="NZ_SUME01000005.1"/>
</dbReference>
<dbReference type="Pfam" id="PF13173">
    <property type="entry name" value="AAA_14"/>
    <property type="match status" value="1"/>
</dbReference>
<reference evidence="2 3" key="1">
    <citation type="submission" date="2019-04" db="EMBL/GenBank/DDBJ databases">
        <title>Sphingobacterium olei sp. nov., isolated from oil-contaminated soil.</title>
        <authorList>
            <person name="Liu B."/>
        </authorList>
    </citation>
    <scope>NUCLEOTIDE SEQUENCE [LARGE SCALE GENOMIC DNA]</scope>
    <source>
        <strain evidence="2 3">HAL-9</strain>
    </source>
</reference>
<evidence type="ECO:0000313" key="3">
    <source>
        <dbReference type="Proteomes" id="UP000306808"/>
    </source>
</evidence>
<dbReference type="SUPFAM" id="SSF52540">
    <property type="entry name" value="P-loop containing nucleoside triphosphate hydrolases"/>
    <property type="match status" value="1"/>
</dbReference>
<dbReference type="PANTHER" id="PTHR42990:SF1">
    <property type="entry name" value="AAA+ ATPASE DOMAIN-CONTAINING PROTEIN"/>
    <property type="match status" value="1"/>
</dbReference>
<gene>
    <name evidence="2" type="ORF">FAZ15_14170</name>
</gene>
<protein>
    <submittedName>
        <fullName evidence="2">AAA family ATPase</fullName>
    </submittedName>
</protein>
<dbReference type="Gene3D" id="3.40.50.300">
    <property type="entry name" value="P-loop containing nucleotide triphosphate hydrolases"/>
    <property type="match status" value="1"/>
</dbReference>
<feature type="domain" description="AAA" evidence="1">
    <location>
        <begin position="32"/>
        <end position="155"/>
    </location>
</feature>
<dbReference type="OrthoDB" id="9768467at2"/>
<accession>A0A4U0NYS1</accession>
<evidence type="ECO:0000259" key="1">
    <source>
        <dbReference type="Pfam" id="PF13173"/>
    </source>
</evidence>
<dbReference type="InterPro" id="IPR041682">
    <property type="entry name" value="AAA_14"/>
</dbReference>
<dbReference type="AlphaFoldDB" id="A0A4U0NYS1"/>
<organism evidence="2 3">
    <name type="scientific">Sphingobacterium olei</name>
    <dbReference type="NCBI Taxonomy" id="2571155"/>
    <lineage>
        <taxon>Bacteria</taxon>
        <taxon>Pseudomonadati</taxon>
        <taxon>Bacteroidota</taxon>
        <taxon>Sphingobacteriia</taxon>
        <taxon>Sphingobacteriales</taxon>
        <taxon>Sphingobacteriaceae</taxon>
        <taxon>Sphingobacterium</taxon>
    </lineage>
</organism>
<keyword evidence="3" id="KW-1185">Reference proteome</keyword>
<evidence type="ECO:0000313" key="2">
    <source>
        <dbReference type="EMBL" id="TJZ60027.1"/>
    </source>
</evidence>
<proteinExistence type="predicted"/>
<dbReference type="InterPro" id="IPR027417">
    <property type="entry name" value="P-loop_NTPase"/>
</dbReference>
<sequence length="398" mass="46358">MEALIELFQRKLRHVSVDFTRSLMQEVNWNARLIGIKGARGIGKTTLLLQHIKLHLSDRLDEVLYVSLDTIWFNTNSLVGLVKEFEQKGGKYMFLDEVHKYDGWAQELKNIYDDYPELKIVFTGSSLLEILNAWADLSRRAVIYTMQGFSFREYLAIETGVRFERITLVDLLAQHTEKAREVNEQIKPFQHFSNYLQHGYYPYYKEEPDLYFMRLGEVLNMMLEIELPLLRQIDLAYVAKIKQLLTIIAESVPFIPNVSKISEKIGINRSTLLSYLHYLDEIDLTTNLFKYGEGISLLQKPSKIYLENTNLIYLLAKENANRGNLRETFFANQVGYAHDLSYAEQGDFTVDNQYTFEIGGKDKTEKQIKGVDRAYVASDDITHGFHHKIPLWLFGFLY</sequence>